<dbReference type="Gene3D" id="3.30.40.10">
    <property type="entry name" value="Zinc/RING finger domain, C3HC4 (zinc finger)"/>
    <property type="match status" value="1"/>
</dbReference>
<evidence type="ECO:0000256" key="1">
    <source>
        <dbReference type="ARBA" id="ARBA00022737"/>
    </source>
</evidence>
<dbReference type="SUPFAM" id="SSF82185">
    <property type="entry name" value="Histone H3 K4-specific methyltransferase SET7/9 N-terminal domain"/>
    <property type="match status" value="3"/>
</dbReference>
<dbReference type="PROSITE" id="PS50089">
    <property type="entry name" value="ZF_RING_2"/>
    <property type="match status" value="1"/>
</dbReference>
<keyword evidence="1" id="KW-0677">Repeat</keyword>
<dbReference type="PANTHER" id="PTHR23084:SF263">
    <property type="entry name" value="MORN REPEAT-CONTAINING PROTEIN 1"/>
    <property type="match status" value="1"/>
</dbReference>
<evidence type="ECO:0000313" key="5">
    <source>
        <dbReference type="EMBL" id="CAD9053729.1"/>
    </source>
</evidence>
<dbReference type="GO" id="GO:0008270">
    <property type="term" value="F:zinc ion binding"/>
    <property type="evidence" value="ECO:0007669"/>
    <property type="project" value="UniProtKB-KW"/>
</dbReference>
<dbReference type="InterPro" id="IPR001841">
    <property type="entry name" value="Znf_RING"/>
</dbReference>
<dbReference type="Gene3D" id="2.20.110.10">
    <property type="entry name" value="Histone H3 K4-specific methyltransferase SET7/9 N-terminal domain"/>
    <property type="match status" value="3"/>
</dbReference>
<protein>
    <recommendedName>
        <fullName evidence="4">RING-type domain-containing protein</fullName>
    </recommendedName>
</protein>
<dbReference type="SMART" id="SM00698">
    <property type="entry name" value="MORN"/>
    <property type="match status" value="4"/>
</dbReference>
<dbReference type="EMBL" id="HBGB01015193">
    <property type="protein sequence ID" value="CAD9053729.1"/>
    <property type="molecule type" value="Transcribed_RNA"/>
</dbReference>
<accession>A0A7S1JT82</accession>
<keyword evidence="2" id="KW-0863">Zinc-finger</keyword>
<feature type="domain" description="RING-type" evidence="4">
    <location>
        <begin position="573"/>
        <end position="624"/>
    </location>
</feature>
<dbReference type="PANTHER" id="PTHR23084">
    <property type="entry name" value="PHOSPHATIDYLINOSITOL-4-PHOSPHATE 5-KINASE RELATED"/>
    <property type="match status" value="1"/>
</dbReference>
<evidence type="ECO:0000259" key="4">
    <source>
        <dbReference type="PROSITE" id="PS50089"/>
    </source>
</evidence>
<reference evidence="5" key="1">
    <citation type="submission" date="2021-01" db="EMBL/GenBank/DDBJ databases">
        <authorList>
            <person name="Corre E."/>
            <person name="Pelletier E."/>
            <person name="Niang G."/>
            <person name="Scheremetjew M."/>
            <person name="Finn R."/>
            <person name="Kale V."/>
            <person name="Holt S."/>
            <person name="Cochrane G."/>
            <person name="Meng A."/>
            <person name="Brown T."/>
            <person name="Cohen L."/>
        </authorList>
    </citation>
    <scope>NUCLEOTIDE SEQUENCE</scope>
    <source>
        <strain evidence="5">CCMP3346</strain>
    </source>
</reference>
<dbReference type="InterPro" id="IPR003409">
    <property type="entry name" value="MORN"/>
</dbReference>
<feature type="compositionally biased region" description="Acidic residues" evidence="3">
    <location>
        <begin position="700"/>
        <end position="713"/>
    </location>
</feature>
<keyword evidence="2" id="KW-0862">Zinc</keyword>
<feature type="compositionally biased region" description="Gly residues" evidence="3">
    <location>
        <begin position="674"/>
        <end position="693"/>
    </location>
</feature>
<evidence type="ECO:0000256" key="2">
    <source>
        <dbReference type="PROSITE-ProRule" id="PRU00175"/>
    </source>
</evidence>
<gene>
    <name evidence="5" type="ORF">VBRA1451_LOCUS8792</name>
</gene>
<keyword evidence="2" id="KW-0479">Metal-binding</keyword>
<evidence type="ECO:0000256" key="3">
    <source>
        <dbReference type="SAM" id="MobiDB-lite"/>
    </source>
</evidence>
<dbReference type="SUPFAM" id="SSF57850">
    <property type="entry name" value="RING/U-box"/>
    <property type="match status" value="1"/>
</dbReference>
<sequence>MMDGVGGEWPTAIADVDEPMPCSMDIDSSSHGSNSSSPPPALSTDHRAALHIHTRPFDCIPTRSVGSWVPCHHEAQGLPDITLEVGHLHPTGWRIGGREQMGGLRPSRVYVGSWRYGRPHGLSGDLWDFDQMTFYRGAFRNGMREGEGVLLNKDGEEIYRGCFETDLPNGHGLGVMKCGYQWTGPWKDGQPHMSERGELKCRTTGFVQIGTFKDNQPHGDDIEQCHTDGTTLTGSFRDGKKHGQATFTWPEGRLQLQLRFDTDVLKEVVLERLAPDSLPQEVYRVQGDLQFLGKDGLFSGSGAQVFPNGDHFYTSFTKGIKQGRGTMMRYFCGAGESWWCCTYEGTFENDLFVRGEGTEMQKRDAGATLRRVYEGSVVRSGDGQMLRHGRGKLLIENGSEGHIVGEWEGGNLLSGADYDKNGQMVYHGSFRKVGDDIYWDGQGTTFYPDGSQYYGSHKKSQRHGHGVLTDSKQRIQGLWVDNSIHSGSRYSRLAMGGGFSSSPDYEGEFNHQTFAREGVGRELRDDGTILAAIFRDDRKKGVGFIATRGCETPQQVQWSDQKPRVLPPCSDACMSCYEEFHGESNHFVFPCGHAPLCATCLPKWESAQRRRSPTGRYDPCPYCQDPYPRAFLRTSFFEKLQKFALGLDLSLCLPPPSWDIDDDDDDLPPPRAHVGGGPQRGNNGNGANDGDGNNGPADDFFVDAVEDFDAAPV</sequence>
<dbReference type="Pfam" id="PF02493">
    <property type="entry name" value="MORN"/>
    <property type="match status" value="5"/>
</dbReference>
<organism evidence="5">
    <name type="scientific">Vitrella brassicaformis</name>
    <dbReference type="NCBI Taxonomy" id="1169539"/>
    <lineage>
        <taxon>Eukaryota</taxon>
        <taxon>Sar</taxon>
        <taxon>Alveolata</taxon>
        <taxon>Colpodellida</taxon>
        <taxon>Vitrellaceae</taxon>
        <taxon>Vitrella</taxon>
    </lineage>
</organism>
<proteinExistence type="predicted"/>
<dbReference type="InterPro" id="IPR013083">
    <property type="entry name" value="Znf_RING/FYVE/PHD"/>
</dbReference>
<feature type="region of interest" description="Disordered" evidence="3">
    <location>
        <begin position="1"/>
        <end position="44"/>
    </location>
</feature>
<dbReference type="AlphaFoldDB" id="A0A7S1JT82"/>
<feature type="region of interest" description="Disordered" evidence="3">
    <location>
        <begin position="660"/>
        <end position="713"/>
    </location>
</feature>
<name>A0A7S1JT82_9ALVE</name>